<feature type="domain" description="Sulfatase N-terminal" evidence="2">
    <location>
        <begin position="328"/>
        <end position="604"/>
    </location>
</feature>
<comment type="caution">
    <text evidence="3">The sequence shown here is derived from an EMBL/GenBank/DDBJ whole genome shotgun (WGS) entry which is preliminary data.</text>
</comment>
<sequence length="749" mass="83276">MAFATIIGIGTITFFVVAGSEIHWSNVGVAGDAAGRALLLSGVATLVPVLGALCLISWLLQDFFYGLGSVAADIVSWPLNCASRAVFRHRLLRSQYAKTPQHDPENGQTTQVLPVSQHHVFSSGYGQGWHWMSILWLFAYAIVAGGLLAQAILCFLRPNESALTFMSWTPALLPFVDFQSSSLHLLSWPHGSGALRDWDNRTALAPPTPLSWLPKDTVLPGFEDWYGNKTHYNAAADPLRISNLDDELLLELRNVLRDVPIRHIMCIVLESTRQDLFPIKENGIPLQRLRETWSDGKLPREATEHLESLTPTAKLLTGDFDDGFQRQTPKDKPRGGISYTDAYTTSTYTLKSLVGTLCGISPLVADFNVEHQHHFYNPCLPHVLDALNTLGEVDSRDFTSYKWKSSFLQTATLDFDNFGPLVGRIGFSQDAIIDREYLRGSTAKFGPVTLPDVNYFGFEEDPLGDYIRDAFSAAKENDERVFLTHVTSTSHHPWALPGNERHVQLANGLDDLSHYINTIGYDDRWLGKILEILDDQGVADETLVVLLGDHGLSIPENDNPSSNFNPNVGNNHVPLILSHPKIPPLTIDDAVSSQQVLPTVLDLLIETGSLAGKALQAAKDLIRNYEGQSLVRPLRKSSSTTGDQASSLANWHFTVINPGRSMVGVRDARQKSWRLVVPTVDNIEWRFSDLATDPREAKPVVGFDLKEFLARIHDACGSDAAQWVEDAVFVTRWWVEENSKRWRYGSHAE</sequence>
<dbReference type="InterPro" id="IPR017850">
    <property type="entry name" value="Alkaline_phosphatase_core_sf"/>
</dbReference>
<dbReference type="SUPFAM" id="SSF53649">
    <property type="entry name" value="Alkaline phosphatase-like"/>
    <property type="match status" value="1"/>
</dbReference>
<reference evidence="3" key="1">
    <citation type="submission" date="2021-09" db="EMBL/GenBank/DDBJ databases">
        <title>A high-quality genome of the endoparasitic fungus Hirsutella rhossiliensis with a comparison of Hirsutella genomes reveals transposable elements contributing to genome size variation.</title>
        <authorList>
            <person name="Lin R."/>
            <person name="Jiao Y."/>
            <person name="Sun X."/>
            <person name="Ling J."/>
            <person name="Xie B."/>
            <person name="Cheng X."/>
        </authorList>
    </citation>
    <scope>NUCLEOTIDE SEQUENCE</scope>
    <source>
        <strain evidence="3">HR02</strain>
    </source>
</reference>
<dbReference type="EMBL" id="JAIZPD010000015">
    <property type="protein sequence ID" value="KAH0958609.1"/>
    <property type="molecule type" value="Genomic_DNA"/>
</dbReference>
<dbReference type="PANTHER" id="PTHR43751">
    <property type="entry name" value="SULFATASE"/>
    <property type="match status" value="1"/>
</dbReference>
<proteinExistence type="predicted"/>
<dbReference type="InterPro" id="IPR000917">
    <property type="entry name" value="Sulfatase_N"/>
</dbReference>
<dbReference type="RefSeq" id="XP_044716122.1">
    <property type="nucleotide sequence ID" value="XM_044868767.1"/>
</dbReference>
<dbReference type="PANTHER" id="PTHR43751:SF3">
    <property type="entry name" value="SULFATASE N-TERMINAL DOMAIN-CONTAINING PROTEIN"/>
    <property type="match status" value="1"/>
</dbReference>
<feature type="transmembrane region" description="Helical" evidence="1">
    <location>
        <begin position="134"/>
        <end position="156"/>
    </location>
</feature>
<evidence type="ECO:0000256" key="1">
    <source>
        <dbReference type="SAM" id="Phobius"/>
    </source>
</evidence>
<dbReference type="GeneID" id="68359425"/>
<feature type="transmembrane region" description="Helical" evidence="1">
    <location>
        <begin position="37"/>
        <end position="60"/>
    </location>
</feature>
<evidence type="ECO:0000313" key="3">
    <source>
        <dbReference type="EMBL" id="KAH0958609.1"/>
    </source>
</evidence>
<keyword evidence="1" id="KW-0812">Transmembrane</keyword>
<keyword evidence="1" id="KW-1133">Transmembrane helix</keyword>
<evidence type="ECO:0000313" key="4">
    <source>
        <dbReference type="Proteomes" id="UP000824596"/>
    </source>
</evidence>
<accession>A0A9P8SE54</accession>
<protein>
    <submittedName>
        <fullName evidence="3">Sulfatase domain-containing protein</fullName>
    </submittedName>
</protein>
<keyword evidence="1" id="KW-0472">Membrane</keyword>
<dbReference type="Proteomes" id="UP000824596">
    <property type="component" value="Unassembled WGS sequence"/>
</dbReference>
<organism evidence="3 4">
    <name type="scientific">Hirsutella rhossiliensis</name>
    <dbReference type="NCBI Taxonomy" id="111463"/>
    <lineage>
        <taxon>Eukaryota</taxon>
        <taxon>Fungi</taxon>
        <taxon>Dikarya</taxon>
        <taxon>Ascomycota</taxon>
        <taxon>Pezizomycotina</taxon>
        <taxon>Sordariomycetes</taxon>
        <taxon>Hypocreomycetidae</taxon>
        <taxon>Hypocreales</taxon>
        <taxon>Ophiocordycipitaceae</taxon>
        <taxon>Hirsutella</taxon>
    </lineage>
</organism>
<dbReference type="InterPro" id="IPR052701">
    <property type="entry name" value="GAG_Ulvan_Degrading_Sulfatases"/>
</dbReference>
<evidence type="ECO:0000259" key="2">
    <source>
        <dbReference type="Pfam" id="PF00884"/>
    </source>
</evidence>
<gene>
    <name evidence="3" type="ORF">HRG_10296</name>
</gene>
<dbReference type="Gene3D" id="3.40.720.10">
    <property type="entry name" value="Alkaline Phosphatase, subunit A"/>
    <property type="match status" value="1"/>
</dbReference>
<dbReference type="Pfam" id="PF00884">
    <property type="entry name" value="Sulfatase"/>
    <property type="match status" value="1"/>
</dbReference>
<name>A0A9P8SE54_9HYPO</name>
<dbReference type="OrthoDB" id="103349at2759"/>
<dbReference type="AlphaFoldDB" id="A0A9P8SE54"/>
<feature type="transmembrane region" description="Helical" evidence="1">
    <location>
        <begin position="6"/>
        <end position="25"/>
    </location>
</feature>
<keyword evidence="4" id="KW-1185">Reference proteome</keyword>